<reference evidence="1 2" key="1">
    <citation type="submission" date="2018-12" db="EMBL/GenBank/DDBJ databases">
        <title>Complete genome sequence of Iodobacter sp. H11R3.</title>
        <authorList>
            <person name="Bae J.-W."/>
        </authorList>
    </citation>
    <scope>NUCLEOTIDE SEQUENCE [LARGE SCALE GENOMIC DNA]</scope>
    <source>
        <strain evidence="1 2">H11R3</strain>
    </source>
</reference>
<accession>A0A3S8ZRH3</accession>
<name>A0A3S8ZRH3_9NEIS</name>
<sequence>MKPAEYSDSQIMAILKQAEEGFPVAALCRQYGMSSACFCKWRTKFYGVGAFAMARIKELEDENRHLRKMYLEARMRAELMRKAMLKKRVKSSWRRQMAHWAVEHYLVSVREACACFAISLTCYHYVSRLEQENKEIADCLRNLTETNPEWGFGLCFLYLRNVQQRSWNHKRVYRIYCDLALNQRMTARA</sequence>
<organism evidence="1 2">
    <name type="scientific">Iodobacter ciconiae</name>
    <dbReference type="NCBI Taxonomy" id="2496266"/>
    <lineage>
        <taxon>Bacteria</taxon>
        <taxon>Pseudomonadati</taxon>
        <taxon>Pseudomonadota</taxon>
        <taxon>Betaproteobacteria</taxon>
        <taxon>Neisseriales</taxon>
        <taxon>Chitinibacteraceae</taxon>
        <taxon>Iodobacter</taxon>
    </lineage>
</organism>
<dbReference type="InterPro" id="IPR009057">
    <property type="entry name" value="Homeodomain-like_sf"/>
</dbReference>
<evidence type="ECO:0000313" key="1">
    <source>
        <dbReference type="EMBL" id="AZN36086.1"/>
    </source>
</evidence>
<dbReference type="OrthoDB" id="9816028at2"/>
<dbReference type="Proteomes" id="UP000282438">
    <property type="component" value="Chromosome"/>
</dbReference>
<dbReference type="InterPro" id="IPR052546">
    <property type="entry name" value="Transposase_8_domain"/>
</dbReference>
<dbReference type="EMBL" id="CP034433">
    <property type="protein sequence ID" value="AZN36086.1"/>
    <property type="molecule type" value="Genomic_DNA"/>
</dbReference>
<dbReference type="KEGG" id="iod:EJO50_06100"/>
<dbReference type="Pfam" id="PF01527">
    <property type="entry name" value="HTH_Tnp_1"/>
    <property type="match status" value="1"/>
</dbReference>
<dbReference type="SUPFAM" id="SSF46689">
    <property type="entry name" value="Homeodomain-like"/>
    <property type="match status" value="1"/>
</dbReference>
<dbReference type="GO" id="GO:0006313">
    <property type="term" value="P:DNA transposition"/>
    <property type="evidence" value="ECO:0007669"/>
    <property type="project" value="InterPro"/>
</dbReference>
<proteinExistence type="predicted"/>
<protein>
    <submittedName>
        <fullName evidence="1">Transposase</fullName>
    </submittedName>
</protein>
<keyword evidence="2" id="KW-1185">Reference proteome</keyword>
<dbReference type="RefSeq" id="WP_125972430.1">
    <property type="nucleotide sequence ID" value="NZ_CP034433.1"/>
</dbReference>
<evidence type="ECO:0000313" key="2">
    <source>
        <dbReference type="Proteomes" id="UP000282438"/>
    </source>
</evidence>
<dbReference type="PANTHER" id="PTHR33609:SF1">
    <property type="entry name" value="TRANSPOSASE"/>
    <property type="match status" value="1"/>
</dbReference>
<dbReference type="AlphaFoldDB" id="A0A3S8ZRH3"/>
<dbReference type="InterPro" id="IPR002514">
    <property type="entry name" value="Transposase_8"/>
</dbReference>
<dbReference type="GO" id="GO:0003677">
    <property type="term" value="F:DNA binding"/>
    <property type="evidence" value="ECO:0007669"/>
    <property type="project" value="InterPro"/>
</dbReference>
<dbReference type="PANTHER" id="PTHR33609">
    <property type="entry name" value="LOW CALCIUM RESPONSE LOCUS PROTEIN S"/>
    <property type="match status" value="1"/>
</dbReference>
<dbReference type="GO" id="GO:0004803">
    <property type="term" value="F:transposase activity"/>
    <property type="evidence" value="ECO:0007669"/>
    <property type="project" value="InterPro"/>
</dbReference>
<gene>
    <name evidence="1" type="ORF">EJO50_06100</name>
</gene>